<name>A0A953HVF9_9BACT</name>
<dbReference type="InterPro" id="IPR036680">
    <property type="entry name" value="SPOR-like_sf"/>
</dbReference>
<evidence type="ECO:0008006" key="3">
    <source>
        <dbReference type="Google" id="ProtNLM"/>
    </source>
</evidence>
<dbReference type="RefSeq" id="WP_222578791.1">
    <property type="nucleotide sequence ID" value="NZ_JAHVHU010000004.1"/>
</dbReference>
<dbReference type="GO" id="GO:0030246">
    <property type="term" value="F:carbohydrate binding"/>
    <property type="evidence" value="ECO:0007669"/>
    <property type="project" value="InterPro"/>
</dbReference>
<dbReference type="GO" id="GO:0042834">
    <property type="term" value="F:peptidoglycan binding"/>
    <property type="evidence" value="ECO:0007669"/>
    <property type="project" value="InterPro"/>
</dbReference>
<evidence type="ECO:0000313" key="2">
    <source>
        <dbReference type="Proteomes" id="UP000753961"/>
    </source>
</evidence>
<dbReference type="AlphaFoldDB" id="A0A953HVF9"/>
<evidence type="ECO:0000313" key="1">
    <source>
        <dbReference type="EMBL" id="MBY5957271.1"/>
    </source>
</evidence>
<protein>
    <recommendedName>
        <fullName evidence="3">Sporulation related domain-containing protein</fullName>
    </recommendedName>
</protein>
<gene>
    <name evidence="1" type="ORF">KUV50_03925</name>
</gene>
<dbReference type="Proteomes" id="UP000753961">
    <property type="component" value="Unassembled WGS sequence"/>
</dbReference>
<reference evidence="1" key="1">
    <citation type="submission" date="2021-06" db="EMBL/GenBank/DDBJ databases">
        <title>44 bacteria genomes isolated from Dapeng, Shenzhen.</title>
        <authorList>
            <person name="Zheng W."/>
            <person name="Yu S."/>
            <person name="Huang Y."/>
        </authorList>
    </citation>
    <scope>NUCLEOTIDE SEQUENCE</scope>
    <source>
        <strain evidence="1">DP5N28-2</strain>
    </source>
</reference>
<sequence length="289" mass="33142">MVKIYKIITRCALVCAVCTFCIHLHSREVTLEVKALDSGASVSKAVIDLQSCHLGKFVTDERGEITIQIDESFSCVLYISASGYITLVRSFQIPSGTDNLVMVFYMQKQTQYKMGRILNAESYIPISNVRIIQRIDDDSEQMIGISDHNGQFGLMNHHSGEYHLIFKHPDYATQEKSIFVRRKDGQLGSFYLKGKKPSNVTVAEKSPKLIGIKSKKYSFKKDNERYIIVLGLFKGRENLPEHRTDLDYQFVEKGDWIRMYVGPFTNERTARNKLDEIKKTYPQAMLKSE</sequence>
<dbReference type="InterPro" id="IPR013784">
    <property type="entry name" value="Carb-bd-like_fold"/>
</dbReference>
<keyword evidence="2" id="KW-1185">Reference proteome</keyword>
<organism evidence="1 2">
    <name type="scientific">Membranihabitans marinus</name>
    <dbReference type="NCBI Taxonomy" id="1227546"/>
    <lineage>
        <taxon>Bacteria</taxon>
        <taxon>Pseudomonadati</taxon>
        <taxon>Bacteroidota</taxon>
        <taxon>Saprospiria</taxon>
        <taxon>Saprospirales</taxon>
        <taxon>Saprospiraceae</taxon>
        <taxon>Membranihabitans</taxon>
    </lineage>
</organism>
<dbReference type="SUPFAM" id="SSF110997">
    <property type="entry name" value="Sporulation related repeat"/>
    <property type="match status" value="1"/>
</dbReference>
<proteinExistence type="predicted"/>
<comment type="caution">
    <text evidence="1">The sequence shown here is derived from an EMBL/GenBank/DDBJ whole genome shotgun (WGS) entry which is preliminary data.</text>
</comment>
<dbReference type="SUPFAM" id="SSF49452">
    <property type="entry name" value="Starch-binding domain-like"/>
    <property type="match status" value="1"/>
</dbReference>
<dbReference type="EMBL" id="JAHVHU010000004">
    <property type="protein sequence ID" value="MBY5957271.1"/>
    <property type="molecule type" value="Genomic_DNA"/>
</dbReference>
<accession>A0A953HVF9</accession>